<gene>
    <name evidence="7" type="ORF">M8542_19630</name>
</gene>
<feature type="transmembrane region" description="Helical" evidence="5">
    <location>
        <begin position="229"/>
        <end position="252"/>
    </location>
</feature>
<dbReference type="GO" id="GO:0005886">
    <property type="term" value="C:plasma membrane"/>
    <property type="evidence" value="ECO:0007669"/>
    <property type="project" value="UniProtKB-SubCell"/>
</dbReference>
<evidence type="ECO:0000313" key="8">
    <source>
        <dbReference type="Proteomes" id="UP001144096"/>
    </source>
</evidence>
<keyword evidence="4 5" id="KW-0472">Membrane</keyword>
<feature type="domain" description="Major facilitator superfamily (MFS) profile" evidence="6">
    <location>
        <begin position="1"/>
        <end position="416"/>
    </location>
</feature>
<dbReference type="InterPro" id="IPR020846">
    <property type="entry name" value="MFS_dom"/>
</dbReference>
<name>A0A9X2NDM5_9PSEU</name>
<proteinExistence type="predicted"/>
<keyword evidence="8" id="KW-1185">Reference proteome</keyword>
<dbReference type="EMBL" id="JAMXQV010000009">
    <property type="protein sequence ID" value="MCR6485042.1"/>
    <property type="molecule type" value="Genomic_DNA"/>
</dbReference>
<dbReference type="InterPro" id="IPR036259">
    <property type="entry name" value="MFS_trans_sf"/>
</dbReference>
<dbReference type="PANTHER" id="PTHR23528:SF1">
    <property type="entry name" value="MAJOR FACILITATOR SUPERFAMILY (MFS) PROFILE DOMAIN-CONTAINING PROTEIN"/>
    <property type="match status" value="1"/>
</dbReference>
<feature type="transmembrane region" description="Helical" evidence="5">
    <location>
        <begin position="60"/>
        <end position="82"/>
    </location>
</feature>
<evidence type="ECO:0000256" key="1">
    <source>
        <dbReference type="ARBA" id="ARBA00004651"/>
    </source>
</evidence>
<dbReference type="GO" id="GO:0022857">
    <property type="term" value="F:transmembrane transporter activity"/>
    <property type="evidence" value="ECO:0007669"/>
    <property type="project" value="InterPro"/>
</dbReference>
<feature type="transmembrane region" description="Helical" evidence="5">
    <location>
        <begin position="268"/>
        <end position="290"/>
    </location>
</feature>
<evidence type="ECO:0000256" key="5">
    <source>
        <dbReference type="SAM" id="Phobius"/>
    </source>
</evidence>
<dbReference type="PANTHER" id="PTHR23528">
    <property type="match status" value="1"/>
</dbReference>
<feature type="transmembrane region" description="Helical" evidence="5">
    <location>
        <begin position="394"/>
        <end position="412"/>
    </location>
</feature>
<protein>
    <submittedName>
        <fullName evidence="7">MFS transporter</fullName>
    </submittedName>
</protein>
<feature type="transmembrane region" description="Helical" evidence="5">
    <location>
        <begin position="302"/>
        <end position="321"/>
    </location>
</feature>
<feature type="transmembrane region" description="Helical" evidence="5">
    <location>
        <begin position="327"/>
        <end position="353"/>
    </location>
</feature>
<dbReference type="Pfam" id="PF07690">
    <property type="entry name" value="MFS_1"/>
    <property type="match status" value="1"/>
</dbReference>
<keyword evidence="2 5" id="KW-0812">Transmembrane</keyword>
<feature type="transmembrane region" description="Helical" evidence="5">
    <location>
        <begin position="119"/>
        <end position="141"/>
    </location>
</feature>
<sequence>MTRLDAAATAARSAGPVRLRRLLPFLLPAVAAMTAVFNGIQQVLLPTQVEAIDPVHKVGSLALLTTFAAIASLVGIPLGGTLSDRTRSRFGRRTPWIVLLSAVSGVLMIAMAVSVDLVLLGIVYTGLWLTSNMYQGALIAILPDRVPEERRGFASAIVGLGTPLGVLAGVNVAGHVGRVWGYGVIAAVLVVASLALVLGVREGSSLGRAVPRERVDHRGFFEAFRSRDFTLAFVSRFALFLSYFTVSGYLYYTLTDYLGKENVPGGDVVVAVSDLLTVTTVAWVLVATFLGWLADKIDRRKLFVGISAIGLAGTMAIPVLSPTWTGMVVYSVFLGIFIGTYFGVDLAVMSLVLPHPDRVGRDFGLLAVATGLPQILSGVLAGGLITFFGGYTGLYAFGVVAALVSGVTILFVKKVR</sequence>
<feature type="transmembrane region" description="Helical" evidence="5">
    <location>
        <begin position="365"/>
        <end position="388"/>
    </location>
</feature>
<feature type="transmembrane region" description="Helical" evidence="5">
    <location>
        <begin position="94"/>
        <end position="113"/>
    </location>
</feature>
<evidence type="ECO:0000256" key="4">
    <source>
        <dbReference type="ARBA" id="ARBA00023136"/>
    </source>
</evidence>
<comment type="caution">
    <text evidence="7">The sequence shown here is derived from an EMBL/GenBank/DDBJ whole genome shotgun (WGS) entry which is preliminary data.</text>
</comment>
<reference evidence="7" key="1">
    <citation type="submission" date="2022-06" db="EMBL/GenBank/DDBJ databases">
        <title>Amycolatopsis iheyaensis sp. nov., a new species of the genus Amycolatopsis isolated from soil in Iheya island, Japan.</title>
        <authorList>
            <person name="Ngamcharungchit C."/>
            <person name="Kanto H."/>
            <person name="Take A."/>
            <person name="Intra B."/>
            <person name="Matsumoto A."/>
            <person name="Panbangred W."/>
            <person name="Inahashi Y."/>
        </authorList>
    </citation>
    <scope>NUCLEOTIDE SEQUENCE</scope>
    <source>
        <strain evidence="7">OK19-0408</strain>
    </source>
</reference>
<feature type="transmembrane region" description="Helical" evidence="5">
    <location>
        <begin position="22"/>
        <end position="40"/>
    </location>
</feature>
<keyword evidence="3 5" id="KW-1133">Transmembrane helix</keyword>
<evidence type="ECO:0000256" key="3">
    <source>
        <dbReference type="ARBA" id="ARBA00022989"/>
    </source>
</evidence>
<dbReference type="Gene3D" id="1.20.1250.20">
    <property type="entry name" value="MFS general substrate transporter like domains"/>
    <property type="match status" value="2"/>
</dbReference>
<accession>A0A9X2NDM5</accession>
<organism evidence="7 8">
    <name type="scientific">Amycolatopsis iheyensis</name>
    <dbReference type="NCBI Taxonomy" id="2945988"/>
    <lineage>
        <taxon>Bacteria</taxon>
        <taxon>Bacillati</taxon>
        <taxon>Actinomycetota</taxon>
        <taxon>Actinomycetes</taxon>
        <taxon>Pseudonocardiales</taxon>
        <taxon>Pseudonocardiaceae</taxon>
        <taxon>Amycolatopsis</taxon>
    </lineage>
</organism>
<dbReference type="InterPro" id="IPR011701">
    <property type="entry name" value="MFS"/>
</dbReference>
<comment type="subcellular location">
    <subcellularLocation>
        <location evidence="1">Cell membrane</location>
        <topology evidence="1">Multi-pass membrane protein</topology>
    </subcellularLocation>
</comment>
<dbReference type="AlphaFoldDB" id="A0A9X2NDM5"/>
<feature type="transmembrane region" description="Helical" evidence="5">
    <location>
        <begin position="153"/>
        <end position="173"/>
    </location>
</feature>
<evidence type="ECO:0000313" key="7">
    <source>
        <dbReference type="EMBL" id="MCR6485042.1"/>
    </source>
</evidence>
<dbReference type="Proteomes" id="UP001144096">
    <property type="component" value="Unassembled WGS sequence"/>
</dbReference>
<dbReference type="PROSITE" id="PS50850">
    <property type="entry name" value="MFS"/>
    <property type="match status" value="1"/>
</dbReference>
<dbReference type="SUPFAM" id="SSF103473">
    <property type="entry name" value="MFS general substrate transporter"/>
    <property type="match status" value="1"/>
</dbReference>
<feature type="transmembrane region" description="Helical" evidence="5">
    <location>
        <begin position="179"/>
        <end position="200"/>
    </location>
</feature>
<evidence type="ECO:0000259" key="6">
    <source>
        <dbReference type="PROSITE" id="PS50850"/>
    </source>
</evidence>
<evidence type="ECO:0000256" key="2">
    <source>
        <dbReference type="ARBA" id="ARBA00022692"/>
    </source>
</evidence>
<dbReference type="RefSeq" id="WP_257921657.1">
    <property type="nucleotide sequence ID" value="NZ_JAMXQV010000009.1"/>
</dbReference>